<protein>
    <recommendedName>
        <fullName evidence="5">DUF4806 domain-containing protein</fullName>
    </recommendedName>
</protein>
<accession>A0AA85J232</accession>
<proteinExistence type="predicted"/>
<feature type="region of interest" description="Disordered" evidence="1">
    <location>
        <begin position="391"/>
        <end position="418"/>
    </location>
</feature>
<dbReference type="AlphaFoldDB" id="A0AA85J232"/>
<feature type="compositionally biased region" description="Basic and acidic residues" evidence="1">
    <location>
        <begin position="391"/>
        <end position="404"/>
    </location>
</feature>
<feature type="signal peptide" evidence="2">
    <location>
        <begin position="1"/>
        <end position="21"/>
    </location>
</feature>
<keyword evidence="3" id="KW-1185">Reference proteome</keyword>
<evidence type="ECO:0000313" key="3">
    <source>
        <dbReference type="Proteomes" id="UP000050795"/>
    </source>
</evidence>
<sequence length="418" mass="47242">MQLRCLCLILFHNLLRQLCQSSAFLHSIAKRTNKTKEKKNYTVLRKAGSKELFIAARSWMLSEDLCLYHSSITDNEVEACVRPRPEWVLTDCQMLAELDSFVEAKNTLQATKRIHSVLSNSDNMEETLPLTNSKRPRVETKNSSYAYDSMELEAVEAQKVCLPSKYPTTNFMETVMSPIASTSTQQMPVATSSPIAQLVQQTTKENCESDNKVANELQSLKGEMHSFKGEMKAEPQSLKTMMAQLLSVNKSTCVAAVGSGKSTIDNSQLQFPVTTEEEFTQLEASLKNPKFKESFMMKMVEKLSFNPESSLRAMLNYVMDPKLSSRFTAFGTPKKLALTKCTFYAVITSVIVSKFVSATIFDDDVKKILKKTVKAYFHDIRDRIDKRDSRRRVAVDNKKSDQRISPDTSMDLLDDGEN</sequence>
<dbReference type="WBParaSite" id="TREG1_123180.1">
    <property type="protein sequence ID" value="TREG1_123180.1"/>
    <property type="gene ID" value="TREG1_123180"/>
</dbReference>
<evidence type="ECO:0008006" key="5">
    <source>
        <dbReference type="Google" id="ProtNLM"/>
    </source>
</evidence>
<reference evidence="4" key="2">
    <citation type="submission" date="2023-11" db="UniProtKB">
        <authorList>
            <consortium name="WormBaseParasite"/>
        </authorList>
    </citation>
    <scope>IDENTIFICATION</scope>
</reference>
<organism evidence="3 4">
    <name type="scientific">Trichobilharzia regenti</name>
    <name type="common">Nasal bird schistosome</name>
    <dbReference type="NCBI Taxonomy" id="157069"/>
    <lineage>
        <taxon>Eukaryota</taxon>
        <taxon>Metazoa</taxon>
        <taxon>Spiralia</taxon>
        <taxon>Lophotrochozoa</taxon>
        <taxon>Platyhelminthes</taxon>
        <taxon>Trematoda</taxon>
        <taxon>Digenea</taxon>
        <taxon>Strigeidida</taxon>
        <taxon>Schistosomatoidea</taxon>
        <taxon>Schistosomatidae</taxon>
        <taxon>Trichobilharzia</taxon>
    </lineage>
</organism>
<evidence type="ECO:0000313" key="4">
    <source>
        <dbReference type="WBParaSite" id="TREG1_123180.1"/>
    </source>
</evidence>
<keyword evidence="2" id="KW-0732">Signal</keyword>
<evidence type="ECO:0000256" key="2">
    <source>
        <dbReference type="SAM" id="SignalP"/>
    </source>
</evidence>
<evidence type="ECO:0000256" key="1">
    <source>
        <dbReference type="SAM" id="MobiDB-lite"/>
    </source>
</evidence>
<reference evidence="3" key="1">
    <citation type="submission" date="2022-06" db="EMBL/GenBank/DDBJ databases">
        <authorList>
            <person name="Berger JAMES D."/>
            <person name="Berger JAMES D."/>
        </authorList>
    </citation>
    <scope>NUCLEOTIDE SEQUENCE [LARGE SCALE GENOMIC DNA]</scope>
</reference>
<name>A0AA85J232_TRIRE</name>
<dbReference type="Proteomes" id="UP000050795">
    <property type="component" value="Unassembled WGS sequence"/>
</dbReference>
<feature type="chain" id="PRO_5041698919" description="DUF4806 domain-containing protein" evidence="2">
    <location>
        <begin position="22"/>
        <end position="418"/>
    </location>
</feature>